<keyword evidence="2" id="KW-0472">Membrane</keyword>
<evidence type="ECO:0000313" key="3">
    <source>
        <dbReference type="EMBL" id="OIQ88768.1"/>
    </source>
</evidence>
<proteinExistence type="predicted"/>
<accession>A0A1J5QYT0</accession>
<dbReference type="AlphaFoldDB" id="A0A1J5QYT0"/>
<name>A0A1J5QYT0_9ZZZZ</name>
<keyword evidence="2" id="KW-0812">Transmembrane</keyword>
<evidence type="ECO:0000256" key="2">
    <source>
        <dbReference type="SAM" id="Phobius"/>
    </source>
</evidence>
<protein>
    <submittedName>
        <fullName evidence="3">Uncharacterized protein</fullName>
    </submittedName>
</protein>
<dbReference type="PROSITE" id="PS51257">
    <property type="entry name" value="PROKAR_LIPOPROTEIN"/>
    <property type="match status" value="1"/>
</dbReference>
<sequence>MNATRAVKPRGAAGYLWMLVGLVLCGVLVSGCRSTTADAPGGRVPSAGPGATGTPVPSGITAAPAPATTTAVAAALVVGPGPSGAYRAQAQPAPGTCHYRVLGAAAGSVLPDPVCTPGARNPAVTPATLRTTICRSGYSSSIRPPERITSTEKAASIKAYAYAGNRRVVEYDHLISLELGGDPNDSRNLWPEPNAATATTFTNAKDTVENRLHTLVCAGTITLASAQDAIASNWTTALAVATGPSS</sequence>
<feature type="region of interest" description="Disordered" evidence="1">
    <location>
        <begin position="38"/>
        <end position="62"/>
    </location>
</feature>
<comment type="caution">
    <text evidence="3">The sequence shown here is derived from an EMBL/GenBank/DDBJ whole genome shotgun (WGS) entry which is preliminary data.</text>
</comment>
<keyword evidence="2" id="KW-1133">Transmembrane helix</keyword>
<dbReference type="EMBL" id="MLJW01000359">
    <property type="protein sequence ID" value="OIQ88768.1"/>
    <property type="molecule type" value="Genomic_DNA"/>
</dbReference>
<evidence type="ECO:0000256" key="1">
    <source>
        <dbReference type="SAM" id="MobiDB-lite"/>
    </source>
</evidence>
<reference evidence="3" key="1">
    <citation type="submission" date="2016-10" db="EMBL/GenBank/DDBJ databases">
        <title>Sequence of Gallionella enrichment culture.</title>
        <authorList>
            <person name="Poehlein A."/>
            <person name="Muehling M."/>
            <person name="Daniel R."/>
        </authorList>
    </citation>
    <scope>NUCLEOTIDE SEQUENCE</scope>
</reference>
<gene>
    <name evidence="3" type="ORF">GALL_293730</name>
</gene>
<feature type="transmembrane region" description="Helical" evidence="2">
    <location>
        <begin position="12"/>
        <end position="31"/>
    </location>
</feature>
<organism evidence="3">
    <name type="scientific">mine drainage metagenome</name>
    <dbReference type="NCBI Taxonomy" id="410659"/>
    <lineage>
        <taxon>unclassified sequences</taxon>
        <taxon>metagenomes</taxon>
        <taxon>ecological metagenomes</taxon>
    </lineage>
</organism>